<dbReference type="InterPro" id="IPR000301">
    <property type="entry name" value="Tetraspanin_animals"/>
</dbReference>
<keyword evidence="9" id="KW-1185">Reference proteome</keyword>
<reference evidence="8 9" key="1">
    <citation type="submission" date="2024-02" db="EMBL/GenBank/DDBJ databases">
        <title>Chromosome-scale genome assembly of the rough periwinkle Littorina saxatilis.</title>
        <authorList>
            <person name="De Jode A."/>
            <person name="Faria R."/>
            <person name="Formenti G."/>
            <person name="Sims Y."/>
            <person name="Smith T.P."/>
            <person name="Tracey A."/>
            <person name="Wood J.M.D."/>
            <person name="Zagrodzka Z.B."/>
            <person name="Johannesson K."/>
            <person name="Butlin R.K."/>
            <person name="Leder E.H."/>
        </authorList>
    </citation>
    <scope>NUCLEOTIDE SEQUENCE [LARGE SCALE GENOMIC DNA]</scope>
    <source>
        <strain evidence="8">Snail1</strain>
        <tissue evidence="8">Muscle</tissue>
    </source>
</reference>
<name>A0AAN9BMS9_9CAEN</name>
<evidence type="ECO:0000256" key="3">
    <source>
        <dbReference type="ARBA" id="ARBA00022692"/>
    </source>
</evidence>
<evidence type="ECO:0000256" key="1">
    <source>
        <dbReference type="ARBA" id="ARBA00004141"/>
    </source>
</evidence>
<comment type="caution">
    <text evidence="8">The sequence shown here is derived from an EMBL/GenBank/DDBJ whole genome shotgun (WGS) entry which is preliminary data.</text>
</comment>
<keyword evidence="4 7" id="KW-1133">Transmembrane helix</keyword>
<dbReference type="GO" id="GO:0005886">
    <property type="term" value="C:plasma membrane"/>
    <property type="evidence" value="ECO:0007669"/>
    <property type="project" value="TreeGrafter"/>
</dbReference>
<evidence type="ECO:0000256" key="2">
    <source>
        <dbReference type="ARBA" id="ARBA00006840"/>
    </source>
</evidence>
<organism evidence="8 9">
    <name type="scientific">Littorina saxatilis</name>
    <dbReference type="NCBI Taxonomy" id="31220"/>
    <lineage>
        <taxon>Eukaryota</taxon>
        <taxon>Metazoa</taxon>
        <taxon>Spiralia</taxon>
        <taxon>Lophotrochozoa</taxon>
        <taxon>Mollusca</taxon>
        <taxon>Gastropoda</taxon>
        <taxon>Caenogastropoda</taxon>
        <taxon>Littorinimorpha</taxon>
        <taxon>Littorinoidea</taxon>
        <taxon>Littorinidae</taxon>
        <taxon>Littorina</taxon>
    </lineage>
</organism>
<dbReference type="InterPro" id="IPR008952">
    <property type="entry name" value="Tetraspanin_EC2_sf"/>
</dbReference>
<dbReference type="InterPro" id="IPR018503">
    <property type="entry name" value="Tetraspanin_CS"/>
</dbReference>
<dbReference type="InterPro" id="IPR018499">
    <property type="entry name" value="Tetraspanin/Peripherin"/>
</dbReference>
<dbReference type="Gene3D" id="1.10.1450.10">
    <property type="entry name" value="Tetraspanin"/>
    <property type="match status" value="1"/>
</dbReference>
<dbReference type="PANTHER" id="PTHR19282">
    <property type="entry name" value="TETRASPANIN"/>
    <property type="match status" value="1"/>
</dbReference>
<proteinExistence type="inferred from homology"/>
<keyword evidence="3 7" id="KW-0812">Transmembrane</keyword>
<feature type="transmembrane region" description="Helical" evidence="7">
    <location>
        <begin position="44"/>
        <end position="64"/>
    </location>
</feature>
<feature type="transmembrane region" description="Helical" evidence="7">
    <location>
        <begin position="253"/>
        <end position="282"/>
    </location>
</feature>
<keyword evidence="5 7" id="KW-0472">Membrane</keyword>
<comment type="similarity">
    <text evidence="2 7">Belongs to the tetraspanin (TM4SF) family.</text>
</comment>
<dbReference type="PRINTS" id="PR00259">
    <property type="entry name" value="TMFOUR"/>
</dbReference>
<dbReference type="AlphaFoldDB" id="A0AAN9BMS9"/>
<dbReference type="PANTHER" id="PTHR19282:SF515">
    <property type="entry name" value="TETRASPANIN"/>
    <property type="match status" value="1"/>
</dbReference>
<keyword evidence="6" id="KW-1015">Disulfide bond</keyword>
<evidence type="ECO:0000256" key="5">
    <source>
        <dbReference type="ARBA" id="ARBA00023136"/>
    </source>
</evidence>
<evidence type="ECO:0000256" key="7">
    <source>
        <dbReference type="RuleBase" id="RU361218"/>
    </source>
</evidence>
<dbReference type="EMBL" id="JBAMIC010000004">
    <property type="protein sequence ID" value="KAK7108387.1"/>
    <property type="molecule type" value="Genomic_DNA"/>
</dbReference>
<feature type="disulfide bond" evidence="6">
    <location>
        <begin position="180"/>
        <end position="196"/>
    </location>
</feature>
<gene>
    <name evidence="8" type="ORF">V1264_016133</name>
</gene>
<evidence type="ECO:0000256" key="6">
    <source>
        <dbReference type="PIRSR" id="PIRSR002419-1"/>
    </source>
</evidence>
<evidence type="ECO:0000313" key="9">
    <source>
        <dbReference type="Proteomes" id="UP001374579"/>
    </source>
</evidence>
<dbReference type="SUPFAM" id="SSF48652">
    <property type="entry name" value="Tetraspanin"/>
    <property type="match status" value="1"/>
</dbReference>
<comment type="subcellular location">
    <subcellularLocation>
        <location evidence="1 7">Membrane</location>
        <topology evidence="1 7">Multi-pass membrane protein</topology>
    </subcellularLocation>
</comment>
<protein>
    <recommendedName>
        <fullName evidence="7">Tetraspanin</fullName>
    </recommendedName>
</protein>
<evidence type="ECO:0000256" key="4">
    <source>
        <dbReference type="ARBA" id="ARBA00022989"/>
    </source>
</evidence>
<feature type="transmembrane region" description="Helical" evidence="7">
    <location>
        <begin position="117"/>
        <end position="139"/>
    </location>
</feature>
<dbReference type="PROSITE" id="PS00421">
    <property type="entry name" value="TM4_1"/>
    <property type="match status" value="1"/>
</dbReference>
<dbReference type="PIRSF" id="PIRSF002419">
    <property type="entry name" value="Tetraspanin"/>
    <property type="match status" value="1"/>
</dbReference>
<accession>A0AAN9BMS9</accession>
<feature type="transmembrane region" description="Helical" evidence="7">
    <location>
        <begin position="84"/>
        <end position="105"/>
    </location>
</feature>
<sequence length="290" mass="31491">MASHRERTTLPRQNHVTENDARDSIVTSFTSSPKCCSRGGCAKYGLFVVNFLVWVAGGALMGVGTWSHIQRTSLAAFDHVTVDIAYLLIGIGAVMFVVSLFGCVGALRENLCLLKSFIIAVVIVFVAQMVAGVLAFVLLDTVEDNMMDFVQRAVTTYHTPLADDNVDTAMDTLQREYSCCGGASYRDWEASPLYNCSSLSSVTACEVPPSCCLEKGEVCSGNRVRQYSEQFAELTIHTRGCIGALMSIFKDNLIVIGLIAFAVGFLQVCSLLMAHCLMRFLVTDGKLSSS</sequence>
<dbReference type="Pfam" id="PF00335">
    <property type="entry name" value="Tetraspanin"/>
    <property type="match status" value="1"/>
</dbReference>
<evidence type="ECO:0000313" key="8">
    <source>
        <dbReference type="EMBL" id="KAK7108387.1"/>
    </source>
</evidence>
<dbReference type="Proteomes" id="UP001374579">
    <property type="component" value="Unassembled WGS sequence"/>
</dbReference>